<dbReference type="GO" id="GO:0006974">
    <property type="term" value="P:DNA damage response"/>
    <property type="evidence" value="ECO:0007669"/>
    <property type="project" value="TreeGrafter"/>
</dbReference>
<evidence type="ECO:0000313" key="1">
    <source>
        <dbReference type="EMBL" id="MBO1326621.1"/>
    </source>
</evidence>
<organism evidence="1 2">
    <name type="scientific">Acetobacter garciniae</name>
    <dbReference type="NCBI Taxonomy" id="2817435"/>
    <lineage>
        <taxon>Bacteria</taxon>
        <taxon>Pseudomonadati</taxon>
        <taxon>Pseudomonadota</taxon>
        <taxon>Alphaproteobacteria</taxon>
        <taxon>Acetobacterales</taxon>
        <taxon>Acetobacteraceae</taxon>
        <taxon>Acetobacter</taxon>
    </lineage>
</organism>
<dbReference type="Gene3D" id="3.30.70.2970">
    <property type="entry name" value="Protein of unknown function (DUF541), domain 2"/>
    <property type="match status" value="1"/>
</dbReference>
<accession>A0A939KS10</accession>
<proteinExistence type="predicted"/>
<gene>
    <name evidence="1" type="ORF">J2D77_15840</name>
</gene>
<reference evidence="1" key="1">
    <citation type="submission" date="2021-03" db="EMBL/GenBank/DDBJ databases">
        <title>The complete genome sequence of Acetobacter sp. TBRC 12339.</title>
        <authorList>
            <person name="Charoenyingcharoen P."/>
            <person name="Yukphan P."/>
        </authorList>
    </citation>
    <scope>NUCLEOTIDE SEQUENCE</scope>
    <source>
        <strain evidence="1">TBRC 12339</strain>
    </source>
</reference>
<sequence length="267" mass="28649">MRAVWGVRRSARPRMRRSSAIRNNELMFQTRPLSKRFFTFTLMAPMLLAGAHAGLAHAQTAPATTKLEISAQGSVEAPPDRLTATFRAQAQDKNVATAQQAVNAQIHQATEQASKAEGVSSAVLVYGVSETRPDKNTTLWTARQVFTLTAANGKTLLPLAGQLQGNGLILEQLDWSLSPAQRQTLFLQAEKNAIADLKKQAEAMAASLGLHVLRFEHVSVSEENSPRPMPVMFMAARAADGPATPPSSTAETQTVRAGATATVLLAP</sequence>
<name>A0A939KS10_9PROT</name>
<dbReference type="PANTHER" id="PTHR34387">
    <property type="entry name" value="SLR1258 PROTEIN"/>
    <property type="match status" value="1"/>
</dbReference>
<dbReference type="AlphaFoldDB" id="A0A939KS10"/>
<dbReference type="InterPro" id="IPR052022">
    <property type="entry name" value="26kDa_periplasmic_antigen"/>
</dbReference>
<dbReference type="EMBL" id="JAFVMH010000013">
    <property type="protein sequence ID" value="MBO1326621.1"/>
    <property type="molecule type" value="Genomic_DNA"/>
</dbReference>
<keyword evidence="2" id="KW-1185">Reference proteome</keyword>
<evidence type="ECO:0000313" key="2">
    <source>
        <dbReference type="Proteomes" id="UP000664073"/>
    </source>
</evidence>
<dbReference type="InterPro" id="IPR007497">
    <property type="entry name" value="SIMPL/DUF541"/>
</dbReference>
<dbReference type="Gene3D" id="3.30.110.170">
    <property type="entry name" value="Protein of unknown function (DUF541), domain 1"/>
    <property type="match status" value="1"/>
</dbReference>
<protein>
    <submittedName>
        <fullName evidence="1">SIMPL domain-containing protein</fullName>
    </submittedName>
</protein>
<dbReference type="PANTHER" id="PTHR34387:SF2">
    <property type="entry name" value="SLR1258 PROTEIN"/>
    <property type="match status" value="1"/>
</dbReference>
<dbReference type="Proteomes" id="UP000664073">
    <property type="component" value="Unassembled WGS sequence"/>
</dbReference>
<comment type="caution">
    <text evidence="1">The sequence shown here is derived from an EMBL/GenBank/DDBJ whole genome shotgun (WGS) entry which is preliminary data.</text>
</comment>
<dbReference type="Pfam" id="PF04402">
    <property type="entry name" value="SIMPL"/>
    <property type="match status" value="1"/>
</dbReference>